<feature type="transmembrane region" description="Helical" evidence="1">
    <location>
        <begin position="362"/>
        <end position="382"/>
    </location>
</feature>
<gene>
    <name evidence="3" type="ORF">TIRI35C_1213</name>
</gene>
<dbReference type="InterPro" id="IPR053160">
    <property type="entry name" value="MFS_DHA3_Transporter"/>
</dbReference>
<protein>
    <submittedName>
        <fullName evidence="3">MFS transporter permease</fullName>
    </submittedName>
</protein>
<evidence type="ECO:0000313" key="3">
    <source>
        <dbReference type="EMBL" id="CAD5244367.1"/>
    </source>
</evidence>
<feature type="domain" description="Major facilitator superfamily (MFS) profile" evidence="2">
    <location>
        <begin position="1"/>
        <end position="393"/>
    </location>
</feature>
<dbReference type="GO" id="GO:0022857">
    <property type="term" value="F:transmembrane transporter activity"/>
    <property type="evidence" value="ECO:0007669"/>
    <property type="project" value="InterPro"/>
</dbReference>
<dbReference type="SUPFAM" id="SSF103473">
    <property type="entry name" value="MFS general substrate transporter"/>
    <property type="match status" value="1"/>
</dbReference>
<dbReference type="EMBL" id="LR881183">
    <property type="protein sequence ID" value="CAD5244367.1"/>
    <property type="molecule type" value="Genomic_DNA"/>
</dbReference>
<dbReference type="Gene3D" id="1.20.1250.20">
    <property type="entry name" value="MFS general substrate transporter like domains"/>
    <property type="match status" value="1"/>
</dbReference>
<dbReference type="PROSITE" id="PS50850">
    <property type="entry name" value="MFS"/>
    <property type="match status" value="1"/>
</dbReference>
<evidence type="ECO:0000256" key="1">
    <source>
        <dbReference type="SAM" id="Phobius"/>
    </source>
</evidence>
<accession>A0A7G2DB74</accession>
<feature type="transmembrane region" description="Helical" evidence="1">
    <location>
        <begin position="236"/>
        <end position="265"/>
    </location>
</feature>
<evidence type="ECO:0000259" key="2">
    <source>
        <dbReference type="PROSITE" id="PS50850"/>
    </source>
</evidence>
<sequence length="393" mass="43256">MKLPSPFTMDYVRHFYLSNLLHLTFYSGFYLIYLRSLGLTDGQIGLLLGLSLILVALLEVPTGIVADKISKKASVLLSKALLIPGTLLFYLAHSFPDVILATIFNSLSLAFLTGAETGWLYELLSRDGREKDYPRVYGRLRAFEMAGSFIGTVVGGFMADSLGMRLAVLVSLPFTVLSMLVLATVPADTARSGVSYGRHLLESLRLIRNSPEVLWLFVYANVIGLPLTAFTSFMQLYFYGVMASVLVVSWISAGYTLISGLSWYVDFGGNIRATLYRYSPAMIPALTLLAGLNGYLGFLTLVLGSLVFAQAFKEWQGRFQRAIPDEKRATIGSFYSLFTAILNGTLNVLIGRLYGRVGIMEGLIMVSLFFLGVGFLILLRGAKKDSQSLILLK</sequence>
<keyword evidence="1" id="KW-1133">Transmembrane helix</keyword>
<feature type="transmembrane region" description="Helical" evidence="1">
    <location>
        <begin position="329"/>
        <end position="350"/>
    </location>
</feature>
<feature type="transmembrane region" description="Helical" evidence="1">
    <location>
        <begin position="142"/>
        <end position="159"/>
    </location>
</feature>
<dbReference type="InterPro" id="IPR036259">
    <property type="entry name" value="MFS_trans_sf"/>
</dbReference>
<keyword evidence="4" id="KW-1185">Reference proteome</keyword>
<dbReference type="Pfam" id="PF07690">
    <property type="entry name" value="MFS_1"/>
    <property type="match status" value="1"/>
</dbReference>
<feature type="transmembrane region" description="Helical" evidence="1">
    <location>
        <begin position="286"/>
        <end position="309"/>
    </location>
</feature>
<feature type="transmembrane region" description="Helical" evidence="1">
    <location>
        <begin position="98"/>
        <end position="121"/>
    </location>
</feature>
<keyword evidence="1" id="KW-0812">Transmembrane</keyword>
<dbReference type="InterPro" id="IPR011701">
    <property type="entry name" value="MFS"/>
</dbReference>
<feature type="transmembrane region" description="Helical" evidence="1">
    <location>
        <begin position="12"/>
        <end position="32"/>
    </location>
</feature>
<organism evidence="3 4">
    <name type="scientific">Thermococcus camini</name>
    <dbReference type="NCBI Taxonomy" id="2016373"/>
    <lineage>
        <taxon>Archaea</taxon>
        <taxon>Methanobacteriati</taxon>
        <taxon>Methanobacteriota</taxon>
        <taxon>Thermococci</taxon>
        <taxon>Thermococcales</taxon>
        <taxon>Thermococcaceae</taxon>
        <taxon>Thermococcus</taxon>
    </lineage>
</organism>
<proteinExistence type="predicted"/>
<name>A0A7G2DB74_9EURY</name>
<keyword evidence="1" id="KW-0472">Membrane</keyword>
<feature type="transmembrane region" description="Helical" evidence="1">
    <location>
        <begin position="73"/>
        <end position="92"/>
    </location>
</feature>
<dbReference type="PANTHER" id="PTHR23530">
    <property type="entry name" value="TRANSPORT PROTEIN-RELATED"/>
    <property type="match status" value="1"/>
</dbReference>
<feature type="transmembrane region" description="Helical" evidence="1">
    <location>
        <begin position="165"/>
        <end position="185"/>
    </location>
</feature>
<feature type="transmembrane region" description="Helical" evidence="1">
    <location>
        <begin position="44"/>
        <end position="66"/>
    </location>
</feature>
<evidence type="ECO:0000313" key="4">
    <source>
        <dbReference type="Proteomes" id="UP000516304"/>
    </source>
</evidence>
<dbReference type="KEGG" id="tcq:TIRI35C_1213"/>
<dbReference type="PANTHER" id="PTHR23530:SF1">
    <property type="entry name" value="PERMEASE, MAJOR FACILITATOR SUPERFAMILY-RELATED"/>
    <property type="match status" value="1"/>
</dbReference>
<dbReference type="AlphaFoldDB" id="A0A7G2DB74"/>
<reference evidence="3 4" key="1">
    <citation type="submission" date="2020-09" db="EMBL/GenBank/DDBJ databases">
        <authorList>
            <person name="Courtine D."/>
        </authorList>
    </citation>
    <scope>NUCLEOTIDE SEQUENCE [LARGE SCALE GENOMIC DNA]</scope>
    <source>
        <strain evidence="3 4">IRI35c</strain>
    </source>
</reference>
<dbReference type="Proteomes" id="UP000516304">
    <property type="component" value="Chromosome TIRI35C"/>
</dbReference>
<feature type="transmembrane region" description="Helical" evidence="1">
    <location>
        <begin position="213"/>
        <end position="230"/>
    </location>
</feature>
<dbReference type="InterPro" id="IPR020846">
    <property type="entry name" value="MFS_dom"/>
</dbReference>